<evidence type="ECO:0000256" key="5">
    <source>
        <dbReference type="PIRSR" id="PIRSR000137-1"/>
    </source>
</evidence>
<dbReference type="AlphaFoldDB" id="A0A9P5C0C8"/>
<dbReference type="OrthoDB" id="269227at2759"/>
<dbReference type="SUPFAM" id="SSF54373">
    <property type="entry name" value="FAD-linked reductases, C-terminal domain"/>
    <property type="match status" value="1"/>
</dbReference>
<dbReference type="Proteomes" id="UP000758155">
    <property type="component" value="Unassembled WGS sequence"/>
</dbReference>
<evidence type="ECO:0000259" key="9">
    <source>
        <dbReference type="Pfam" id="PF05199"/>
    </source>
</evidence>
<dbReference type="GO" id="GO:0016614">
    <property type="term" value="F:oxidoreductase activity, acting on CH-OH group of donors"/>
    <property type="evidence" value="ECO:0007669"/>
    <property type="project" value="InterPro"/>
</dbReference>
<feature type="domain" description="Glucose-methanol-choline oxidoreductase C-terminal" evidence="9">
    <location>
        <begin position="458"/>
        <end position="593"/>
    </location>
</feature>
<sequence>MKTQLLTTALLATLPIGHTARILTSPHQLHTSEYDFVIVGGGTAGLVVAARLSEHVNTTVLVVEAGGDDRDYPDAEVPFLAAALQNTGADWNYTTTPQPGYNNRSIRFERGHVLGGSSTVNYMAYNRASNNVYDRWANITGDAGWSWSVLENYYLRNSRLVATADGRNYSSDVIASAHGHGPVQVSVPGDPHPVDHSFIGASKELGGRFSFNSDLNAGDFVGLSWSQGAIAAYKRSSAATAYLHPLLDDFQEGDADCWPKLDVLLNTQVTKLTYSGDRSGCLRLNTTELGQPSYSARLNVTARKEIVLSAGVVGTPKILMQSGIGPASILKALDISTVVDLPSVGRNLTDHPLSAFYFTVNAKAIFDPLVRDPTAMKQAFEVWNETRRGPFTDTAANTIAMLGLPQNASVLSFTPNPAAGPLSSNEELLFTEDFVPLSDIPLPPSGNYITILSIVTSPTSRGSVTLNSTDPFSPPLVDPNYLATEFDQYTAVQAIRDAFTILSTQSFKNYVGALYGPLKGLTTDAELLQYVRQHGVTINHGVGTAKMSLKGAAWGVVDPDLRLKGVNGVRIVDESVFPDIPECHTMALVYMLAEKAADIIKQAHGLDF</sequence>
<proteinExistence type="inferred from homology"/>
<evidence type="ECO:0000256" key="2">
    <source>
        <dbReference type="ARBA" id="ARBA00010790"/>
    </source>
</evidence>
<organism evidence="10 11">
    <name type="scientific">Didymella heteroderae</name>
    <dbReference type="NCBI Taxonomy" id="1769908"/>
    <lineage>
        <taxon>Eukaryota</taxon>
        <taxon>Fungi</taxon>
        <taxon>Dikarya</taxon>
        <taxon>Ascomycota</taxon>
        <taxon>Pezizomycotina</taxon>
        <taxon>Dothideomycetes</taxon>
        <taxon>Pleosporomycetidae</taxon>
        <taxon>Pleosporales</taxon>
        <taxon>Pleosporineae</taxon>
        <taxon>Didymellaceae</taxon>
        <taxon>Didymella</taxon>
    </lineage>
</organism>
<dbReference type="Pfam" id="PF00732">
    <property type="entry name" value="GMC_oxred_N"/>
    <property type="match status" value="1"/>
</dbReference>
<feature type="binding site" evidence="6">
    <location>
        <position position="113"/>
    </location>
    <ligand>
        <name>FAD</name>
        <dbReference type="ChEBI" id="CHEBI:57692"/>
    </ligand>
</feature>
<keyword evidence="4 6" id="KW-0274">FAD</keyword>
<feature type="binding site" evidence="6">
    <location>
        <position position="269"/>
    </location>
    <ligand>
        <name>FAD</name>
        <dbReference type="ChEBI" id="CHEBI:57692"/>
    </ligand>
</feature>
<evidence type="ECO:0000313" key="11">
    <source>
        <dbReference type="Proteomes" id="UP000758155"/>
    </source>
</evidence>
<dbReference type="PIRSF" id="PIRSF000137">
    <property type="entry name" value="Alcohol_oxidase"/>
    <property type="match status" value="1"/>
</dbReference>
<dbReference type="PANTHER" id="PTHR11552:SF147">
    <property type="entry name" value="CHOLINE DEHYDROGENASE, MITOCHONDRIAL"/>
    <property type="match status" value="1"/>
</dbReference>
<reference evidence="10" key="1">
    <citation type="submission" date="2019-04" db="EMBL/GenBank/DDBJ databases">
        <title>Sequencing of skin fungus with MAO and IRED activity.</title>
        <authorList>
            <person name="Marsaioli A.J."/>
            <person name="Bonatto J.M.C."/>
            <person name="Reis Junior O."/>
        </authorList>
    </citation>
    <scope>NUCLEOTIDE SEQUENCE</scope>
    <source>
        <strain evidence="10">28M1</strain>
    </source>
</reference>
<dbReference type="GO" id="GO:0050660">
    <property type="term" value="F:flavin adenine dinucleotide binding"/>
    <property type="evidence" value="ECO:0007669"/>
    <property type="project" value="InterPro"/>
</dbReference>
<dbReference type="InterPro" id="IPR000172">
    <property type="entry name" value="GMC_OxRdtase_N"/>
</dbReference>
<evidence type="ECO:0000256" key="4">
    <source>
        <dbReference type="ARBA" id="ARBA00022827"/>
    </source>
</evidence>
<comment type="similarity">
    <text evidence="2">Belongs to the GMC oxidoreductase family.</text>
</comment>
<dbReference type="InterPro" id="IPR012132">
    <property type="entry name" value="GMC_OxRdtase"/>
</dbReference>
<dbReference type="EMBL" id="SWKV01000033">
    <property type="protein sequence ID" value="KAF3039002.1"/>
    <property type="molecule type" value="Genomic_DNA"/>
</dbReference>
<feature type="signal peptide" evidence="7">
    <location>
        <begin position="1"/>
        <end position="19"/>
    </location>
</feature>
<feature type="chain" id="PRO_5040434776" evidence="7">
    <location>
        <begin position="20"/>
        <end position="608"/>
    </location>
</feature>
<evidence type="ECO:0000256" key="3">
    <source>
        <dbReference type="ARBA" id="ARBA00022630"/>
    </source>
</evidence>
<dbReference type="Pfam" id="PF05199">
    <property type="entry name" value="GMC_oxred_C"/>
    <property type="match status" value="1"/>
</dbReference>
<dbReference type="Gene3D" id="3.50.50.60">
    <property type="entry name" value="FAD/NAD(P)-binding domain"/>
    <property type="match status" value="1"/>
</dbReference>
<evidence type="ECO:0000259" key="8">
    <source>
        <dbReference type="Pfam" id="PF00732"/>
    </source>
</evidence>
<comment type="caution">
    <text evidence="10">The sequence shown here is derived from an EMBL/GenBank/DDBJ whole genome shotgun (WGS) entry which is preliminary data.</text>
</comment>
<gene>
    <name evidence="10" type="ORF">E8E12_005145</name>
</gene>
<protein>
    <submittedName>
        <fullName evidence="10">Uncharacterized protein</fullName>
    </submittedName>
</protein>
<keyword evidence="3" id="KW-0285">Flavoprotein</keyword>
<keyword evidence="11" id="KW-1185">Reference proteome</keyword>
<dbReference type="PANTHER" id="PTHR11552">
    <property type="entry name" value="GLUCOSE-METHANOL-CHOLINE GMC OXIDOREDUCTASE"/>
    <property type="match status" value="1"/>
</dbReference>
<dbReference type="Gene3D" id="3.30.560.10">
    <property type="entry name" value="Glucose Oxidase, domain 3"/>
    <property type="match status" value="1"/>
</dbReference>
<accession>A0A9P5C0C8</accession>
<feature type="active site" description="Proton acceptor" evidence="5">
    <location>
        <position position="584"/>
    </location>
</feature>
<evidence type="ECO:0000256" key="6">
    <source>
        <dbReference type="PIRSR" id="PIRSR000137-2"/>
    </source>
</evidence>
<feature type="active site" description="Proton donor" evidence="5">
    <location>
        <position position="540"/>
    </location>
</feature>
<evidence type="ECO:0000256" key="7">
    <source>
        <dbReference type="SAM" id="SignalP"/>
    </source>
</evidence>
<feature type="domain" description="Glucose-methanol-choline oxidoreductase N-terminal" evidence="8">
    <location>
        <begin position="34"/>
        <end position="352"/>
    </location>
</feature>
<dbReference type="InterPro" id="IPR036188">
    <property type="entry name" value="FAD/NAD-bd_sf"/>
</dbReference>
<keyword evidence="7" id="KW-0732">Signal</keyword>
<dbReference type="SUPFAM" id="SSF51905">
    <property type="entry name" value="FAD/NAD(P)-binding domain"/>
    <property type="match status" value="1"/>
</dbReference>
<name>A0A9P5C0C8_9PLEO</name>
<dbReference type="InterPro" id="IPR007867">
    <property type="entry name" value="GMC_OxRtase_C"/>
</dbReference>
<evidence type="ECO:0000313" key="10">
    <source>
        <dbReference type="EMBL" id="KAF3039002.1"/>
    </source>
</evidence>
<comment type="cofactor">
    <cofactor evidence="1 6">
        <name>FAD</name>
        <dbReference type="ChEBI" id="CHEBI:57692"/>
    </cofactor>
</comment>
<evidence type="ECO:0000256" key="1">
    <source>
        <dbReference type="ARBA" id="ARBA00001974"/>
    </source>
</evidence>